<reference evidence="1 2" key="1">
    <citation type="journal article" date="2018" name="Sci. Rep.">
        <title>Genomic signatures of local adaptation to the degree of environmental predictability in rotifers.</title>
        <authorList>
            <person name="Franch-Gras L."/>
            <person name="Hahn C."/>
            <person name="Garcia-Roger E.M."/>
            <person name="Carmona M.J."/>
            <person name="Serra M."/>
            <person name="Gomez A."/>
        </authorList>
    </citation>
    <scope>NUCLEOTIDE SEQUENCE [LARGE SCALE GENOMIC DNA]</scope>
    <source>
        <strain evidence="1">HYR1</strain>
    </source>
</reference>
<gene>
    <name evidence="1" type="ORF">BpHYR1_010311</name>
</gene>
<name>A0A3M7PP81_BRAPC</name>
<accession>A0A3M7PP81</accession>
<feature type="non-terminal residue" evidence="1">
    <location>
        <position position="1"/>
    </location>
</feature>
<dbReference type="AlphaFoldDB" id="A0A3M7PP81"/>
<dbReference type="EMBL" id="REGN01009696">
    <property type="protein sequence ID" value="RNA00561.1"/>
    <property type="molecule type" value="Genomic_DNA"/>
</dbReference>
<keyword evidence="2" id="KW-1185">Reference proteome</keyword>
<organism evidence="1 2">
    <name type="scientific">Brachionus plicatilis</name>
    <name type="common">Marine rotifer</name>
    <name type="synonym">Brachionus muelleri</name>
    <dbReference type="NCBI Taxonomy" id="10195"/>
    <lineage>
        <taxon>Eukaryota</taxon>
        <taxon>Metazoa</taxon>
        <taxon>Spiralia</taxon>
        <taxon>Gnathifera</taxon>
        <taxon>Rotifera</taxon>
        <taxon>Eurotatoria</taxon>
        <taxon>Monogononta</taxon>
        <taxon>Pseudotrocha</taxon>
        <taxon>Ploima</taxon>
        <taxon>Brachionidae</taxon>
        <taxon>Brachionus</taxon>
    </lineage>
</organism>
<evidence type="ECO:0000313" key="2">
    <source>
        <dbReference type="Proteomes" id="UP000276133"/>
    </source>
</evidence>
<protein>
    <submittedName>
        <fullName evidence="1">Uncharacterized protein</fullName>
    </submittedName>
</protein>
<comment type="caution">
    <text evidence="1">The sequence shown here is derived from an EMBL/GenBank/DDBJ whole genome shotgun (WGS) entry which is preliminary data.</text>
</comment>
<dbReference type="Proteomes" id="UP000276133">
    <property type="component" value="Unassembled WGS sequence"/>
</dbReference>
<evidence type="ECO:0000313" key="1">
    <source>
        <dbReference type="EMBL" id="RNA00561.1"/>
    </source>
</evidence>
<proteinExistence type="predicted"/>
<sequence length="89" mass="10165">SLSANEIGKTNYRFTHLVIFLPLLTKNNAKTMLGSTVIQLCLELVNVHQIVTITLLLWLALKNKNKFPSKFKKRNLSPVFKILNAEEEL</sequence>